<evidence type="ECO:0000313" key="8">
    <source>
        <dbReference type="Proteomes" id="UP000757461"/>
    </source>
</evidence>
<feature type="coiled-coil region" evidence="5">
    <location>
        <begin position="29"/>
        <end position="107"/>
    </location>
</feature>
<organism evidence="7 8">
    <name type="scientific">Prevotella histicola</name>
    <dbReference type="NCBI Taxonomy" id="470565"/>
    <lineage>
        <taxon>Bacteria</taxon>
        <taxon>Pseudomonadati</taxon>
        <taxon>Bacteroidota</taxon>
        <taxon>Bacteroidia</taxon>
        <taxon>Bacteroidales</taxon>
        <taxon>Prevotellaceae</taxon>
        <taxon>Prevotella</taxon>
    </lineage>
</organism>
<evidence type="ECO:0000313" key="7">
    <source>
        <dbReference type="EMBL" id="MBF1415113.1"/>
    </source>
</evidence>
<gene>
    <name evidence="7" type="primary">rmuC</name>
    <name evidence="7" type="ORF">HXN33_05975</name>
</gene>
<dbReference type="EMBL" id="JABZSQ010000093">
    <property type="protein sequence ID" value="MBF1415113.1"/>
    <property type="molecule type" value="Genomic_DNA"/>
</dbReference>
<sequence>MAIIYLILGVIIGAIITFLLIKNKTTQEVSKANESVAVLRSQLETERKNVDERIATVKENANQQLDAERKHGEELRAELQKQAEAKNKLLQEEVRNMAAQMLAESREKMNTADKERLEALLSPLKDRLETFNQTVTNNSKENTANKTEIKTTFEEAMKRLHAEQEMTIKAMREDQERTVKELREQTERIGNDAASLTQALKGDSKMQGDWGEMILEKTLEDCGLVKDQQFFLQENYKDENGNNFRPDAVIELPNKERAVVDAKVSLTAYQAAIKETDRNEQERLLKEHVVSVRKHIDELSAKNYEKLVPGCIGYVLMFIPYESGYSAALKTDPTILQYAYRKHIIVLSPSNLLMALQLTRTMWQNYRLNQNVDEILRQSNDLYDKFVTFGETFVKIGTSIERLQQDFSKAKGQLNEGKGNIIRRLEGMKTLGITPKKQIPDSL</sequence>
<comment type="similarity">
    <text evidence="2">Belongs to the RmuC family.</text>
</comment>
<dbReference type="PANTHER" id="PTHR30563">
    <property type="entry name" value="DNA RECOMBINATION PROTEIN RMUC"/>
    <property type="match status" value="1"/>
</dbReference>
<dbReference type="Pfam" id="PF02646">
    <property type="entry name" value="RmuC"/>
    <property type="match status" value="1"/>
</dbReference>
<evidence type="ECO:0000256" key="4">
    <source>
        <dbReference type="ARBA" id="ARBA00023172"/>
    </source>
</evidence>
<proteinExistence type="inferred from homology"/>
<feature type="transmembrane region" description="Helical" evidence="6">
    <location>
        <begin position="5"/>
        <end position="21"/>
    </location>
</feature>
<keyword evidence="6" id="KW-0472">Membrane</keyword>
<evidence type="ECO:0000256" key="3">
    <source>
        <dbReference type="ARBA" id="ARBA00023054"/>
    </source>
</evidence>
<dbReference type="AlphaFoldDB" id="A0A930N5E3"/>
<keyword evidence="6" id="KW-1133">Transmembrane helix</keyword>
<keyword evidence="6" id="KW-0812">Transmembrane</keyword>
<evidence type="ECO:0000256" key="5">
    <source>
        <dbReference type="SAM" id="Coils"/>
    </source>
</evidence>
<dbReference type="Proteomes" id="UP000757461">
    <property type="component" value="Unassembled WGS sequence"/>
</dbReference>
<dbReference type="PANTHER" id="PTHR30563:SF0">
    <property type="entry name" value="DNA RECOMBINATION PROTEIN RMUC"/>
    <property type="match status" value="1"/>
</dbReference>
<name>A0A930N5E3_9BACT</name>
<evidence type="ECO:0000256" key="2">
    <source>
        <dbReference type="ARBA" id="ARBA00009840"/>
    </source>
</evidence>
<dbReference type="InterPro" id="IPR003798">
    <property type="entry name" value="DNA_recombination_RmuC"/>
</dbReference>
<comment type="caution">
    <text evidence="7">The sequence shown here is derived from an EMBL/GenBank/DDBJ whole genome shotgun (WGS) entry which is preliminary data.</text>
</comment>
<feature type="coiled-coil region" evidence="5">
    <location>
        <begin position="168"/>
        <end position="199"/>
    </location>
</feature>
<evidence type="ECO:0000256" key="1">
    <source>
        <dbReference type="ARBA" id="ARBA00003416"/>
    </source>
</evidence>
<dbReference type="GO" id="GO:0006310">
    <property type="term" value="P:DNA recombination"/>
    <property type="evidence" value="ECO:0007669"/>
    <property type="project" value="UniProtKB-KW"/>
</dbReference>
<evidence type="ECO:0000256" key="6">
    <source>
        <dbReference type="SAM" id="Phobius"/>
    </source>
</evidence>
<reference evidence="7" key="1">
    <citation type="submission" date="2020-04" db="EMBL/GenBank/DDBJ databases">
        <title>Deep metagenomics examines the oral microbiome during advanced dental caries in children, revealing novel taxa and co-occurrences with host molecules.</title>
        <authorList>
            <person name="Baker J.L."/>
            <person name="Morton J.T."/>
            <person name="Dinis M."/>
            <person name="Alvarez R."/>
            <person name="Tran N.C."/>
            <person name="Knight R."/>
            <person name="Edlund A."/>
        </authorList>
    </citation>
    <scope>NUCLEOTIDE SEQUENCE</scope>
    <source>
        <strain evidence="7">JCVI_25_bin.9</strain>
    </source>
</reference>
<keyword evidence="3 5" id="KW-0175">Coiled coil</keyword>
<keyword evidence="4" id="KW-0233">DNA recombination</keyword>
<protein>
    <submittedName>
        <fullName evidence="7">DNA recombination protein RmuC</fullName>
    </submittedName>
</protein>
<accession>A0A930N5E3</accession>
<comment type="function">
    <text evidence="1">Involved in DNA recombination.</text>
</comment>